<evidence type="ECO:0000256" key="6">
    <source>
        <dbReference type="ARBA" id="ARBA00022837"/>
    </source>
</evidence>
<evidence type="ECO:0000256" key="3">
    <source>
        <dbReference type="ARBA" id="ARBA00022723"/>
    </source>
</evidence>
<comment type="cofactor">
    <cofactor evidence="1">
        <name>Ca(2+)</name>
        <dbReference type="ChEBI" id="CHEBI:29108"/>
    </cofactor>
</comment>
<dbReference type="PANTHER" id="PTHR42693:SF42">
    <property type="entry name" value="ARYLSULFATASE G"/>
    <property type="match status" value="1"/>
</dbReference>
<evidence type="ECO:0000259" key="8">
    <source>
        <dbReference type="Pfam" id="PF00884"/>
    </source>
</evidence>
<comment type="similarity">
    <text evidence="2">Belongs to the sulfatase family.</text>
</comment>
<keyword evidence="5" id="KW-0378">Hydrolase</keyword>
<dbReference type="Gene3D" id="3.40.720.10">
    <property type="entry name" value="Alkaline Phosphatase, subunit A"/>
    <property type="match status" value="1"/>
</dbReference>
<dbReference type="InterPro" id="IPR017850">
    <property type="entry name" value="Alkaline_phosphatase_core_sf"/>
</dbReference>
<dbReference type="SUPFAM" id="SSF53649">
    <property type="entry name" value="Alkaline phosphatase-like"/>
    <property type="match status" value="1"/>
</dbReference>
<feature type="domain" description="Sulfatase N-terminal" evidence="8">
    <location>
        <begin position="23"/>
        <end position="356"/>
    </location>
</feature>
<organism evidence="9">
    <name type="scientific">marine metagenome</name>
    <dbReference type="NCBI Taxonomy" id="408172"/>
    <lineage>
        <taxon>unclassified sequences</taxon>
        <taxon>metagenomes</taxon>
        <taxon>ecological metagenomes</taxon>
    </lineage>
</organism>
<dbReference type="GO" id="GO:0004065">
    <property type="term" value="F:arylsulfatase activity"/>
    <property type="evidence" value="ECO:0007669"/>
    <property type="project" value="TreeGrafter"/>
</dbReference>
<accession>A0A382B7I8</accession>
<feature type="region of interest" description="Disordered" evidence="7">
    <location>
        <begin position="447"/>
        <end position="473"/>
    </location>
</feature>
<reference evidence="9" key="1">
    <citation type="submission" date="2018-05" db="EMBL/GenBank/DDBJ databases">
        <authorList>
            <person name="Lanie J.A."/>
            <person name="Ng W.-L."/>
            <person name="Kazmierczak K.M."/>
            <person name="Andrzejewski T.M."/>
            <person name="Davidsen T.M."/>
            <person name="Wayne K.J."/>
            <person name="Tettelin H."/>
            <person name="Glass J.I."/>
            <person name="Rusch D."/>
            <person name="Podicherti R."/>
            <person name="Tsui H.-C.T."/>
            <person name="Winkler M.E."/>
        </authorList>
    </citation>
    <scope>NUCLEOTIDE SEQUENCE</scope>
</reference>
<evidence type="ECO:0000313" key="9">
    <source>
        <dbReference type="EMBL" id="SVB09207.1"/>
    </source>
</evidence>
<dbReference type="CDD" id="cd16144">
    <property type="entry name" value="ARS_like"/>
    <property type="match status" value="1"/>
</dbReference>
<protein>
    <recommendedName>
        <fullName evidence="8">Sulfatase N-terminal domain-containing protein</fullName>
    </recommendedName>
</protein>
<evidence type="ECO:0000256" key="2">
    <source>
        <dbReference type="ARBA" id="ARBA00008779"/>
    </source>
</evidence>
<keyword evidence="4" id="KW-0732">Signal</keyword>
<dbReference type="EMBL" id="UINC01028359">
    <property type="protein sequence ID" value="SVB09207.1"/>
    <property type="molecule type" value="Genomic_DNA"/>
</dbReference>
<evidence type="ECO:0000256" key="1">
    <source>
        <dbReference type="ARBA" id="ARBA00001913"/>
    </source>
</evidence>
<dbReference type="InterPro" id="IPR050738">
    <property type="entry name" value="Sulfatase"/>
</dbReference>
<dbReference type="AlphaFoldDB" id="A0A382B7I8"/>
<dbReference type="InterPro" id="IPR024607">
    <property type="entry name" value="Sulfatase_CS"/>
</dbReference>
<dbReference type="PANTHER" id="PTHR42693">
    <property type="entry name" value="ARYLSULFATASE FAMILY MEMBER"/>
    <property type="match status" value="1"/>
</dbReference>
<gene>
    <name evidence="9" type="ORF">METZ01_LOCUS162061</name>
</gene>
<proteinExistence type="inferred from homology"/>
<evidence type="ECO:0000256" key="5">
    <source>
        <dbReference type="ARBA" id="ARBA00022801"/>
    </source>
</evidence>
<feature type="compositionally biased region" description="Basic and acidic residues" evidence="7">
    <location>
        <begin position="447"/>
        <end position="458"/>
    </location>
</feature>
<dbReference type="PROSITE" id="PS00523">
    <property type="entry name" value="SULFATASE_1"/>
    <property type="match status" value="1"/>
</dbReference>
<dbReference type="InterPro" id="IPR000917">
    <property type="entry name" value="Sulfatase_N"/>
</dbReference>
<evidence type="ECO:0000256" key="7">
    <source>
        <dbReference type="SAM" id="MobiDB-lite"/>
    </source>
</evidence>
<sequence>MRFPIWLTLTLCLFAQAGGTKMNVVFILVDDWGWADAGVQGSDFFETPNIDRFAREGMRFTQAYAAASICSPTRAAIMTGKSPARLDMTIWHEGAMQGGLKKRRLLEAKAQPNLPREEVTLAELFKKQNYFTAHIGKWHLGRAAYYPETQGYDVNIGGTYWGAPATFFWPYRGPWSKNDPELRYVPAGPGQPGDYLTDQLTDHALRIIQQQKDRPFFLSLWFHTVHTPIEGKPALVKHFEQKKPGKIHSHPEYAAMVASMDENVGRVLRGLDELKLADNTVVILTSDNGGVDFKTSKSGNIAPTQNAPFRSGKGTLYEGGIRVPLMIRWPGLTKPGTECGEIVTSQDFFPTLAEGFGHKEVDLPKHDGVSLLPQLRDPKIRLARKTLYWHYPHYYPRMTPGSAVRDGNWKLIHYYEDDRMELFNLSDDPGETKDLAATQPAQVRDLRAKLDNWRKTTDAKAPLPNPDWQPRKK</sequence>
<dbReference type="Pfam" id="PF00884">
    <property type="entry name" value="Sulfatase"/>
    <property type="match status" value="1"/>
</dbReference>
<evidence type="ECO:0000256" key="4">
    <source>
        <dbReference type="ARBA" id="ARBA00022729"/>
    </source>
</evidence>
<name>A0A382B7I8_9ZZZZ</name>
<dbReference type="GO" id="GO:0046872">
    <property type="term" value="F:metal ion binding"/>
    <property type="evidence" value="ECO:0007669"/>
    <property type="project" value="UniProtKB-KW"/>
</dbReference>
<keyword evidence="6" id="KW-0106">Calcium</keyword>
<dbReference type="Gene3D" id="3.30.1120.10">
    <property type="match status" value="1"/>
</dbReference>
<keyword evidence="3" id="KW-0479">Metal-binding</keyword>